<dbReference type="EMBL" id="MNAD01001454">
    <property type="protein sequence ID" value="OJT05505.1"/>
    <property type="molecule type" value="Genomic_DNA"/>
</dbReference>
<name>A0A1M2VD61_TRAPU</name>
<evidence type="ECO:0000313" key="1">
    <source>
        <dbReference type="EMBL" id="OJT05505.1"/>
    </source>
</evidence>
<keyword evidence="2" id="KW-1185">Reference proteome</keyword>
<dbReference type="AlphaFoldDB" id="A0A1M2VD61"/>
<sequence length="80" mass="8800">MARKQFFASSALARIDWQKWRPFPVLLLSVVVRVARPDHVEMDEADVGDGAVEREGRELPDIVAAGGHLLADRDDDSDGG</sequence>
<accession>A0A1M2VD61</accession>
<protein>
    <submittedName>
        <fullName evidence="1">Uncharacterized protein</fullName>
    </submittedName>
</protein>
<reference evidence="1 2" key="1">
    <citation type="submission" date="2016-10" db="EMBL/GenBank/DDBJ databases">
        <title>Genome sequence of the basidiomycete white-rot fungus Trametes pubescens.</title>
        <authorList>
            <person name="Makela M.R."/>
            <person name="Granchi Z."/>
            <person name="Peng M."/>
            <person name="De Vries R.P."/>
            <person name="Grigoriev I."/>
            <person name="Riley R."/>
            <person name="Hilden K."/>
        </authorList>
    </citation>
    <scope>NUCLEOTIDE SEQUENCE [LARGE SCALE GENOMIC DNA]</scope>
    <source>
        <strain evidence="1 2">FBCC735</strain>
    </source>
</reference>
<gene>
    <name evidence="1" type="ORF">TRAPUB_3683</name>
</gene>
<proteinExistence type="predicted"/>
<comment type="caution">
    <text evidence="1">The sequence shown here is derived from an EMBL/GenBank/DDBJ whole genome shotgun (WGS) entry which is preliminary data.</text>
</comment>
<organism evidence="1 2">
    <name type="scientific">Trametes pubescens</name>
    <name type="common">White-rot fungus</name>
    <dbReference type="NCBI Taxonomy" id="154538"/>
    <lineage>
        <taxon>Eukaryota</taxon>
        <taxon>Fungi</taxon>
        <taxon>Dikarya</taxon>
        <taxon>Basidiomycota</taxon>
        <taxon>Agaricomycotina</taxon>
        <taxon>Agaricomycetes</taxon>
        <taxon>Polyporales</taxon>
        <taxon>Polyporaceae</taxon>
        <taxon>Trametes</taxon>
    </lineage>
</organism>
<dbReference type="Proteomes" id="UP000184267">
    <property type="component" value="Unassembled WGS sequence"/>
</dbReference>
<evidence type="ECO:0000313" key="2">
    <source>
        <dbReference type="Proteomes" id="UP000184267"/>
    </source>
</evidence>